<feature type="domain" description="DUF6318" evidence="1">
    <location>
        <begin position="1"/>
        <end position="127"/>
    </location>
</feature>
<evidence type="ECO:0000313" key="2">
    <source>
        <dbReference type="EMBL" id="GGM12394.1"/>
    </source>
</evidence>
<evidence type="ECO:0000259" key="1">
    <source>
        <dbReference type="Pfam" id="PF19843"/>
    </source>
</evidence>
<proteinExistence type="predicted"/>
<dbReference type="Proteomes" id="UP000655589">
    <property type="component" value="Unassembled WGS sequence"/>
</dbReference>
<name>A0A8H9L3D2_9MICO</name>
<protein>
    <recommendedName>
        <fullName evidence="1">DUF6318 domain-containing protein</fullName>
    </recommendedName>
</protein>
<dbReference type="InterPro" id="IPR046281">
    <property type="entry name" value="DUF6318"/>
</dbReference>
<comment type="caution">
    <text evidence="2">The sequence shown here is derived from an EMBL/GenBank/DDBJ whole genome shotgun (WGS) entry which is preliminary data.</text>
</comment>
<keyword evidence="3" id="KW-1185">Reference proteome</keyword>
<dbReference type="EMBL" id="BMPT01000001">
    <property type="protein sequence ID" value="GGM12394.1"/>
    <property type="molecule type" value="Genomic_DNA"/>
</dbReference>
<dbReference type="AlphaFoldDB" id="A0A8H9L3D2"/>
<evidence type="ECO:0000313" key="3">
    <source>
        <dbReference type="Proteomes" id="UP000655589"/>
    </source>
</evidence>
<dbReference type="Pfam" id="PF19843">
    <property type="entry name" value="DUF6318"/>
    <property type="match status" value="1"/>
</dbReference>
<reference evidence="2" key="2">
    <citation type="submission" date="2020-09" db="EMBL/GenBank/DDBJ databases">
        <authorList>
            <person name="Sun Q."/>
            <person name="Ohkuma M."/>
        </authorList>
    </citation>
    <scope>NUCLEOTIDE SEQUENCE</scope>
    <source>
        <strain evidence="2">JCM 3051</strain>
    </source>
</reference>
<sequence length="135" mass="14791">MNRDDAEGAAAAAEYFIELYPYVMATGDTEEFEAMSHRACGFCSQALEDVSRAQAQDRAYEGGEIAMTLVEQYERDEVTGIYPLDVEVTQQASRTTAADGSVVSSAEESVSEHRVEMGRRNGRWVVVAIAPRAES</sequence>
<organism evidence="2 3">
    <name type="scientific">Promicromonospora citrea</name>
    <dbReference type="NCBI Taxonomy" id="43677"/>
    <lineage>
        <taxon>Bacteria</taxon>
        <taxon>Bacillati</taxon>
        <taxon>Actinomycetota</taxon>
        <taxon>Actinomycetes</taxon>
        <taxon>Micrococcales</taxon>
        <taxon>Promicromonosporaceae</taxon>
        <taxon>Promicromonospora</taxon>
    </lineage>
</organism>
<reference evidence="2" key="1">
    <citation type="journal article" date="2014" name="Int. J. Syst. Evol. Microbiol.">
        <title>Complete genome sequence of Corynebacterium casei LMG S-19264T (=DSM 44701T), isolated from a smear-ripened cheese.</title>
        <authorList>
            <consortium name="US DOE Joint Genome Institute (JGI-PGF)"/>
            <person name="Walter F."/>
            <person name="Albersmeier A."/>
            <person name="Kalinowski J."/>
            <person name="Ruckert C."/>
        </authorList>
    </citation>
    <scope>NUCLEOTIDE SEQUENCE</scope>
    <source>
        <strain evidence="2">JCM 3051</strain>
    </source>
</reference>
<gene>
    <name evidence="2" type="ORF">GCM10010102_05090</name>
</gene>
<accession>A0A8H9L3D2</accession>